<evidence type="ECO:0000313" key="3">
    <source>
        <dbReference type="Proteomes" id="UP000029055"/>
    </source>
</evidence>
<gene>
    <name evidence="2" type="ORF">BISU_1064</name>
</gene>
<dbReference type="Pfam" id="PF19478">
    <property type="entry name" value="TrbL_2"/>
    <property type="match status" value="1"/>
</dbReference>
<feature type="transmembrane region" description="Helical" evidence="1">
    <location>
        <begin position="206"/>
        <end position="223"/>
    </location>
</feature>
<dbReference type="eggNOG" id="ENOG5031T6M">
    <property type="taxonomic scope" value="Bacteria"/>
</dbReference>
<evidence type="ECO:0000256" key="1">
    <source>
        <dbReference type="SAM" id="Phobius"/>
    </source>
</evidence>
<dbReference type="AlphaFoldDB" id="A0A087E5T1"/>
<accession>A0A087E5T1</accession>
<keyword evidence="1" id="KW-1133">Transmembrane helix</keyword>
<feature type="transmembrane region" description="Helical" evidence="1">
    <location>
        <begin position="79"/>
        <end position="101"/>
    </location>
</feature>
<reference evidence="2 3" key="1">
    <citation type="submission" date="2014-03" db="EMBL/GenBank/DDBJ databases">
        <title>Genomics of Bifidobacteria.</title>
        <authorList>
            <person name="Ventura M."/>
            <person name="Milani C."/>
            <person name="Lugli G.A."/>
        </authorList>
    </citation>
    <scope>NUCLEOTIDE SEQUENCE [LARGE SCALE GENOMIC DNA]</scope>
    <source>
        <strain evidence="2 3">LMG 11597</strain>
    </source>
</reference>
<dbReference type="EMBL" id="JGZR01000007">
    <property type="protein sequence ID" value="KFJ03132.1"/>
    <property type="molecule type" value="Genomic_DNA"/>
</dbReference>
<feature type="transmembrane region" description="Helical" evidence="1">
    <location>
        <begin position="243"/>
        <end position="264"/>
    </location>
</feature>
<dbReference type="RefSeq" id="WP_024464064.1">
    <property type="nucleotide sequence ID" value="NZ_CP062939.1"/>
</dbReference>
<sequence length="275" mass="29218">MDWVKDMLNAIGSGVDSGILSTMKQSPAEFNSTLYSLSDTIASNVGKPIASAVLSVVLVLQLINAANRAEGDRQTGVKLIGITMIQCAIILAFAQNASLILQTINSIGDWAMGTVDAATSVTTGGGPGNLGDMIGDQHLNPLDTGLAMLLLLLPFLVSKVAGIVVTVVVYLRFIQLYLMAGFSSMPVAFLGNEHTRAWGIGYFKRYTETVFQTVILFLSVAFYQHLDVNHPGKLADGQALSGWIIENFGQLILASVLLIAVVALSNKVAKAIFGE</sequence>
<dbReference type="OrthoDB" id="3260785at2"/>
<name>A0A087E5T1_9BIFI</name>
<dbReference type="Proteomes" id="UP000029055">
    <property type="component" value="Unassembled WGS sequence"/>
</dbReference>
<proteinExistence type="predicted"/>
<evidence type="ECO:0008006" key="4">
    <source>
        <dbReference type="Google" id="ProtNLM"/>
    </source>
</evidence>
<keyword evidence="3" id="KW-1185">Reference proteome</keyword>
<protein>
    <recommendedName>
        <fullName evidence="4">TrbL/VirB6 plasmid conjugal transfer protein</fullName>
    </recommendedName>
</protein>
<evidence type="ECO:0000313" key="2">
    <source>
        <dbReference type="EMBL" id="KFJ03132.1"/>
    </source>
</evidence>
<dbReference type="STRING" id="77635.BISU_1064"/>
<organism evidence="2 3">
    <name type="scientific">Bifidobacterium subtile</name>
    <dbReference type="NCBI Taxonomy" id="77635"/>
    <lineage>
        <taxon>Bacteria</taxon>
        <taxon>Bacillati</taxon>
        <taxon>Actinomycetota</taxon>
        <taxon>Actinomycetes</taxon>
        <taxon>Bifidobacteriales</taxon>
        <taxon>Bifidobacteriaceae</taxon>
        <taxon>Bifidobacterium</taxon>
    </lineage>
</organism>
<comment type="caution">
    <text evidence="2">The sequence shown here is derived from an EMBL/GenBank/DDBJ whole genome shotgun (WGS) entry which is preliminary data.</text>
</comment>
<keyword evidence="1" id="KW-0472">Membrane</keyword>
<dbReference type="InterPro" id="IPR045798">
    <property type="entry name" value="TrbL_Firmicutes"/>
</dbReference>
<feature type="transmembrane region" description="Helical" evidence="1">
    <location>
        <begin position="146"/>
        <end position="171"/>
    </location>
</feature>
<feature type="transmembrane region" description="Helical" evidence="1">
    <location>
        <begin position="49"/>
        <end position="67"/>
    </location>
</feature>
<keyword evidence="1" id="KW-0812">Transmembrane</keyword>